<reference evidence="2 3" key="1">
    <citation type="submission" date="2015-11" db="EMBL/GenBank/DDBJ databases">
        <title>Exploring the genomic traits of fungus-feeding bacterial genus Collimonas.</title>
        <authorList>
            <person name="Song C."/>
            <person name="Schmidt R."/>
            <person name="de Jager V."/>
            <person name="Krzyzanowska D."/>
            <person name="Jongedijk E."/>
            <person name="Cankar K."/>
            <person name="Beekwilder J."/>
            <person name="van Veen A."/>
            <person name="de Boer W."/>
            <person name="van Veen J.A."/>
            <person name="Garbeva P."/>
        </authorList>
    </citation>
    <scope>NUCLEOTIDE SEQUENCE [LARGE SCALE GENOMIC DNA]</scope>
    <source>
        <strain evidence="2 3">Ter282</strain>
    </source>
</reference>
<accession>A0A127QG35</accession>
<dbReference type="EMBL" id="CP013235">
    <property type="protein sequence ID" value="AMP09028.1"/>
    <property type="molecule type" value="Genomic_DNA"/>
</dbReference>
<evidence type="ECO:0000313" key="2">
    <source>
        <dbReference type="EMBL" id="AMP09028.1"/>
    </source>
</evidence>
<evidence type="ECO:0000256" key="1">
    <source>
        <dbReference type="SAM" id="MobiDB-lite"/>
    </source>
</evidence>
<dbReference type="Proteomes" id="UP000071778">
    <property type="component" value="Chromosome"/>
</dbReference>
<dbReference type="PATRIC" id="fig|279058.18.peg.1226"/>
<gene>
    <name evidence="2" type="ORF">CAter282_1236</name>
</gene>
<name>A0A127QG35_9BURK</name>
<sequence length="64" mass="6695">MLPVLAACAAPEADNSTASANNQENIYATGSNLPTRQTKQNMKTLTPEQAVDMIPPTAPRGPKG</sequence>
<evidence type="ECO:0000313" key="3">
    <source>
        <dbReference type="Proteomes" id="UP000071778"/>
    </source>
</evidence>
<organism evidence="2 3">
    <name type="scientific">Collimonas arenae</name>
    <dbReference type="NCBI Taxonomy" id="279058"/>
    <lineage>
        <taxon>Bacteria</taxon>
        <taxon>Pseudomonadati</taxon>
        <taxon>Pseudomonadota</taxon>
        <taxon>Betaproteobacteria</taxon>
        <taxon>Burkholderiales</taxon>
        <taxon>Oxalobacteraceae</taxon>
        <taxon>Collimonas</taxon>
    </lineage>
</organism>
<dbReference type="AlphaFoldDB" id="A0A127QG35"/>
<proteinExistence type="predicted"/>
<protein>
    <submittedName>
        <fullName evidence="2">Uncharacterized protein</fullName>
    </submittedName>
</protein>
<keyword evidence="3" id="KW-1185">Reference proteome</keyword>
<feature type="region of interest" description="Disordered" evidence="1">
    <location>
        <begin position="44"/>
        <end position="64"/>
    </location>
</feature>